<reference evidence="1 2" key="1">
    <citation type="journal article" date="2019" name="Commun. Biol.">
        <title>The bagworm genome reveals a unique fibroin gene that provides high tensile strength.</title>
        <authorList>
            <person name="Kono N."/>
            <person name="Nakamura H."/>
            <person name="Ohtoshi R."/>
            <person name="Tomita M."/>
            <person name="Numata K."/>
            <person name="Arakawa K."/>
        </authorList>
    </citation>
    <scope>NUCLEOTIDE SEQUENCE [LARGE SCALE GENOMIC DNA]</scope>
</reference>
<sequence length="68" mass="7906">MRYRCQDRLLKKQVDEIFLVRDSINKIKPLTRFLGDHFEQLIMDMLTPTTLISPLWTSAEGSGTLPIN</sequence>
<accession>A0A4C1V7A3</accession>
<gene>
    <name evidence="1" type="ORF">EVAR_25742_1</name>
</gene>
<evidence type="ECO:0000313" key="2">
    <source>
        <dbReference type="Proteomes" id="UP000299102"/>
    </source>
</evidence>
<proteinExistence type="predicted"/>
<dbReference type="Proteomes" id="UP000299102">
    <property type="component" value="Unassembled WGS sequence"/>
</dbReference>
<dbReference type="AlphaFoldDB" id="A0A4C1V7A3"/>
<keyword evidence="2" id="KW-1185">Reference proteome</keyword>
<name>A0A4C1V7A3_EUMVA</name>
<comment type="caution">
    <text evidence="1">The sequence shown here is derived from an EMBL/GenBank/DDBJ whole genome shotgun (WGS) entry which is preliminary data.</text>
</comment>
<dbReference type="EMBL" id="BGZK01000293">
    <property type="protein sequence ID" value="GBP34738.1"/>
    <property type="molecule type" value="Genomic_DNA"/>
</dbReference>
<protein>
    <submittedName>
        <fullName evidence="1">Uncharacterized protein</fullName>
    </submittedName>
</protein>
<evidence type="ECO:0000313" key="1">
    <source>
        <dbReference type="EMBL" id="GBP34738.1"/>
    </source>
</evidence>
<organism evidence="1 2">
    <name type="scientific">Eumeta variegata</name>
    <name type="common">Bagworm moth</name>
    <name type="synonym">Eumeta japonica</name>
    <dbReference type="NCBI Taxonomy" id="151549"/>
    <lineage>
        <taxon>Eukaryota</taxon>
        <taxon>Metazoa</taxon>
        <taxon>Ecdysozoa</taxon>
        <taxon>Arthropoda</taxon>
        <taxon>Hexapoda</taxon>
        <taxon>Insecta</taxon>
        <taxon>Pterygota</taxon>
        <taxon>Neoptera</taxon>
        <taxon>Endopterygota</taxon>
        <taxon>Lepidoptera</taxon>
        <taxon>Glossata</taxon>
        <taxon>Ditrysia</taxon>
        <taxon>Tineoidea</taxon>
        <taxon>Psychidae</taxon>
        <taxon>Oiketicinae</taxon>
        <taxon>Eumeta</taxon>
    </lineage>
</organism>